<protein>
    <recommendedName>
        <fullName evidence="3">Glycosyltransferase subfamily 4-like N-terminal domain-containing protein</fullName>
    </recommendedName>
</protein>
<reference evidence="1" key="2">
    <citation type="submission" date="2023-02" db="EMBL/GenBank/DDBJ databases">
        <authorList>
            <person name="Rayyan A."/>
            <person name="Meyer T."/>
            <person name="Kyndt J.A."/>
        </authorList>
    </citation>
    <scope>NUCLEOTIDE SEQUENCE</scope>
    <source>
        <strain evidence="1">DSM 9987</strain>
    </source>
</reference>
<accession>A0ABT5J4Q6</accession>
<proteinExistence type="predicted"/>
<dbReference type="RefSeq" id="WP_272775283.1">
    <property type="nucleotide sequence ID" value="NZ_JAQQLI010000002.1"/>
</dbReference>
<organism evidence="1 2">
    <name type="scientific">Rhodoplanes tepidamans</name>
    <name type="common">Rhodoplanes cryptolactis</name>
    <dbReference type="NCBI Taxonomy" id="200616"/>
    <lineage>
        <taxon>Bacteria</taxon>
        <taxon>Pseudomonadati</taxon>
        <taxon>Pseudomonadota</taxon>
        <taxon>Alphaproteobacteria</taxon>
        <taxon>Hyphomicrobiales</taxon>
        <taxon>Nitrobacteraceae</taxon>
        <taxon>Rhodoplanes</taxon>
    </lineage>
</organism>
<dbReference type="EMBL" id="JAQQLI010000002">
    <property type="protein sequence ID" value="MDC7784432.1"/>
    <property type="molecule type" value="Genomic_DNA"/>
</dbReference>
<evidence type="ECO:0000313" key="1">
    <source>
        <dbReference type="EMBL" id="MDC7784432.1"/>
    </source>
</evidence>
<dbReference type="SUPFAM" id="SSF53756">
    <property type="entry name" value="UDP-Glycosyltransferase/glycogen phosphorylase"/>
    <property type="match status" value="1"/>
</dbReference>
<comment type="caution">
    <text evidence="1">The sequence shown here is derived from an EMBL/GenBank/DDBJ whole genome shotgun (WGS) entry which is preliminary data.</text>
</comment>
<evidence type="ECO:0008006" key="3">
    <source>
        <dbReference type="Google" id="ProtNLM"/>
    </source>
</evidence>
<dbReference type="Gene3D" id="3.40.50.2000">
    <property type="entry name" value="Glycogen Phosphorylase B"/>
    <property type="match status" value="1"/>
</dbReference>
<reference evidence="1" key="1">
    <citation type="journal article" date="2023" name="Microbiol Resour">
        <title>Genome Sequences of Rhodoplanes serenus and Two Thermotolerant Strains, Rhodoplanes tepidamans and 'Rhodoplanes cryptolactis,' Further Refine the Genus.</title>
        <authorList>
            <person name="Rayyan A.A."/>
            <person name="Kyndt J.A."/>
        </authorList>
    </citation>
    <scope>NUCLEOTIDE SEQUENCE</scope>
    <source>
        <strain evidence="1">DSM 9987</strain>
    </source>
</reference>
<evidence type="ECO:0000313" key="2">
    <source>
        <dbReference type="Proteomes" id="UP001165652"/>
    </source>
</evidence>
<sequence>MSGGAAGRTVLIVEPHLEGRFGHPWRYTHALTKRFAAAGWPVRILAHAIYDGPARIAGAPVEPVFPRSYYEREDRDAKGLRWRLRRWRSERTQSTLSPFAAIVRDAIVRARRGGGDVRLVVPTATPAILSELLSLSVLIDGALPPAALLFHEEPDLYTDWYRPLRLEVLRERLAGSGWGDGLRCFATNAPLARHLADLLGVPVEAAGDLADEVEIAVLRAAAAQPPRLARPEPAADVVDHLLRLKADGRRIAWCPGQMRPDKGSDRLPLLVAAMEAQAATPGAPAFHLVVQVPTAPDRRLPAVEALGRHPRVTVIRGEISDAAYYALLGLADVVVLPYDARLYARRISRVLVEASHAGRPLLASAGMAAEDEEAGRRCVAFLDDWAAWPAHAAALLDRAGAAADRAEAPDRAAGAPLCWHGLADWIVAARRPGVAPRPALYVRPAALDADAAALAEAHLAHLAARGVPVVELLVAATRGRRRTLQRTMLAGRAGSPAQLTAWAASPSGGLAGLVQRLAALAARLRRGIAVRQGRSRTPRLVGPVVHEIAARRGFAFVVVLAAGAGDAIEVRWRGAPVWTETAGDRSADESFAARVDAARAGLIRPA</sequence>
<name>A0ABT5J4Q6_RHOTP</name>
<keyword evidence="2" id="KW-1185">Reference proteome</keyword>
<gene>
    <name evidence="1" type="ORF">PQJ73_01940</name>
</gene>
<dbReference type="Proteomes" id="UP001165652">
    <property type="component" value="Unassembled WGS sequence"/>
</dbReference>